<dbReference type="Proteomes" id="UP000008953">
    <property type="component" value="Chromosome"/>
</dbReference>
<evidence type="ECO:0000313" key="2">
    <source>
        <dbReference type="Proteomes" id="UP000008953"/>
    </source>
</evidence>
<reference evidence="1 2" key="1">
    <citation type="submission" date="2010-03" db="EMBL/GenBank/DDBJ databases">
        <title>The genome sequence of Roseburia intestinalis XB6B4.</title>
        <authorList>
            <consortium name="metaHIT consortium -- http://www.metahit.eu/"/>
            <person name="Pajon A."/>
            <person name="Turner K."/>
            <person name="Parkhill J."/>
            <person name="Bernalier A."/>
        </authorList>
    </citation>
    <scope>NUCLEOTIDE SEQUENCE [LARGE SCALE GENOMIC DNA]</scope>
    <source>
        <strain evidence="1 2">XB6B4</strain>
    </source>
</reference>
<protein>
    <submittedName>
        <fullName evidence="1">Uncharacterized protein</fullName>
    </submittedName>
</protein>
<dbReference type="PATRIC" id="fig|718255.3.peg.2812"/>
<dbReference type="HOGENOM" id="CLU_2993905_0_0_9"/>
<name>D4KXX2_9FIRM</name>
<evidence type="ECO:0000313" key="1">
    <source>
        <dbReference type="EMBL" id="CBL12212.1"/>
    </source>
</evidence>
<proteinExistence type="predicted"/>
<dbReference type="EMBL" id="FP929050">
    <property type="protein sequence ID" value="CBL12212.1"/>
    <property type="molecule type" value="Genomic_DNA"/>
</dbReference>
<reference evidence="1 2" key="2">
    <citation type="submission" date="2010-03" db="EMBL/GenBank/DDBJ databases">
        <authorList>
            <person name="Pajon A."/>
        </authorList>
    </citation>
    <scope>NUCLEOTIDE SEQUENCE [LARGE SCALE GENOMIC DNA]</scope>
    <source>
        <strain evidence="1 2">XB6B4</strain>
    </source>
</reference>
<organism evidence="1 2">
    <name type="scientific">Roseburia intestinalis XB6B4</name>
    <dbReference type="NCBI Taxonomy" id="718255"/>
    <lineage>
        <taxon>Bacteria</taxon>
        <taxon>Bacillati</taxon>
        <taxon>Bacillota</taxon>
        <taxon>Clostridia</taxon>
        <taxon>Lachnospirales</taxon>
        <taxon>Lachnospiraceae</taxon>
        <taxon>Roseburia</taxon>
    </lineage>
</organism>
<accession>D4KXX2</accession>
<gene>
    <name evidence="1" type="ORF">RO1_16180</name>
</gene>
<sequence length="57" mass="7376">MFFFEIQFLKINEKHLYFQFFLYSDTFLCYNMKMVHFDYKKDYNFIPYFYYKKGDLT</sequence>
<dbReference type="AlphaFoldDB" id="D4KXX2"/>
<dbReference type="KEGG" id="rix:RO1_16180"/>